<keyword evidence="1" id="KW-1133">Transmembrane helix</keyword>
<accession>A0A363NWU5</accession>
<protein>
    <recommendedName>
        <fullName evidence="4">Redox-active disulfide protein 2</fullName>
    </recommendedName>
</protein>
<name>A0A363NWU5_9SPHI</name>
<reference evidence="2 3" key="1">
    <citation type="submission" date="2018-04" db="EMBL/GenBank/DDBJ databases">
        <title>Sphingobacterium sp. M46 Genome.</title>
        <authorList>
            <person name="Cheng J."/>
            <person name="Li Y."/>
        </authorList>
    </citation>
    <scope>NUCLEOTIDE SEQUENCE [LARGE SCALE GENOMIC DNA]</scope>
    <source>
        <strain evidence="2 3">M46</strain>
    </source>
</reference>
<feature type="transmembrane region" description="Helical" evidence="1">
    <location>
        <begin position="50"/>
        <end position="68"/>
    </location>
</feature>
<feature type="transmembrane region" description="Helical" evidence="1">
    <location>
        <begin position="21"/>
        <end position="44"/>
    </location>
</feature>
<gene>
    <name evidence="2" type="ORF">DCO56_10070</name>
</gene>
<proteinExistence type="predicted"/>
<comment type="caution">
    <text evidence="2">The sequence shown here is derived from an EMBL/GenBank/DDBJ whole genome shotgun (WGS) entry which is preliminary data.</text>
</comment>
<evidence type="ECO:0008006" key="4">
    <source>
        <dbReference type="Google" id="ProtNLM"/>
    </source>
</evidence>
<keyword evidence="3" id="KW-1185">Reference proteome</keyword>
<dbReference type="EMBL" id="QCXX01000002">
    <property type="protein sequence ID" value="PUV25265.1"/>
    <property type="molecule type" value="Genomic_DNA"/>
</dbReference>
<evidence type="ECO:0000313" key="3">
    <source>
        <dbReference type="Proteomes" id="UP000250831"/>
    </source>
</evidence>
<keyword evidence="1" id="KW-0472">Membrane</keyword>
<keyword evidence="1" id="KW-0812">Transmembrane</keyword>
<evidence type="ECO:0000313" key="2">
    <source>
        <dbReference type="EMBL" id="PUV25265.1"/>
    </source>
</evidence>
<dbReference type="Proteomes" id="UP000250831">
    <property type="component" value="Unassembled WGS sequence"/>
</dbReference>
<organism evidence="2 3">
    <name type="scientific">Sphingobacterium athyrii</name>
    <dbReference type="NCBI Taxonomy" id="2152717"/>
    <lineage>
        <taxon>Bacteria</taxon>
        <taxon>Pseudomonadati</taxon>
        <taxon>Bacteroidota</taxon>
        <taxon>Sphingobacteriia</taxon>
        <taxon>Sphingobacteriales</taxon>
        <taxon>Sphingobacteriaceae</taxon>
        <taxon>Sphingobacterium</taxon>
    </lineage>
</organism>
<dbReference type="AlphaFoldDB" id="A0A363NWU5"/>
<sequence>MPKNKTLSELTIDELNIKKKQSLGVMISFGIIMFIAIVVLLYLSIKTKKYALSGISASLFCVFIPIYINHTQINKEIKSRQSMEN</sequence>
<evidence type="ECO:0000256" key="1">
    <source>
        <dbReference type="SAM" id="Phobius"/>
    </source>
</evidence>